<gene>
    <name evidence="1" type="ORF">CCR75_003549</name>
</gene>
<dbReference type="RefSeq" id="XP_067821129.1">
    <property type="nucleotide sequence ID" value="XM_067961643.1"/>
</dbReference>
<evidence type="ECO:0000313" key="1">
    <source>
        <dbReference type="EMBL" id="TDH71630.1"/>
    </source>
</evidence>
<sequence length="198" mass="22017">MDLIKLVSAFCTLTYVQGSIDASRAHLLSSGHTVVIRLPLLEKFKKHANLVTIAQEVERSWVLYPAPPNGMKGVDIVVLMLVSYSYSVNPFTFPWNGATHATFQRLWRLIERISFDTDDTLIKSATGSRCVVGYSTSHELTSSAIKEYSRTLGAKATHMITDLRKEMKSAPVRMGQAMYVTSEIDVACYLALSGIRKP</sequence>
<reference evidence="1 2" key="1">
    <citation type="journal article" date="2021" name="Genome Biol.">
        <title>AFLAP: assembly-free linkage analysis pipeline using k-mers from genome sequencing data.</title>
        <authorList>
            <person name="Fletcher K."/>
            <person name="Zhang L."/>
            <person name="Gil J."/>
            <person name="Han R."/>
            <person name="Cavanaugh K."/>
            <person name="Michelmore R."/>
        </authorList>
    </citation>
    <scope>NUCLEOTIDE SEQUENCE [LARGE SCALE GENOMIC DNA]</scope>
    <source>
        <strain evidence="1 2">SF5</strain>
    </source>
</reference>
<dbReference type="OrthoDB" id="179805at2759"/>
<dbReference type="KEGG" id="blac:94347314"/>
<dbReference type="AlphaFoldDB" id="A0A976FR65"/>
<name>A0A976FR65_BRELC</name>
<accession>A0A976FR65</accession>
<dbReference type="Proteomes" id="UP000294530">
    <property type="component" value="Unassembled WGS sequence"/>
</dbReference>
<dbReference type="EMBL" id="SHOA02000018">
    <property type="protein sequence ID" value="TDH71630.1"/>
    <property type="molecule type" value="Genomic_DNA"/>
</dbReference>
<organism evidence="1 2">
    <name type="scientific">Bremia lactucae</name>
    <name type="common">Lettuce downy mildew</name>
    <dbReference type="NCBI Taxonomy" id="4779"/>
    <lineage>
        <taxon>Eukaryota</taxon>
        <taxon>Sar</taxon>
        <taxon>Stramenopiles</taxon>
        <taxon>Oomycota</taxon>
        <taxon>Peronosporomycetes</taxon>
        <taxon>Peronosporales</taxon>
        <taxon>Peronosporaceae</taxon>
        <taxon>Bremia</taxon>
    </lineage>
</organism>
<evidence type="ECO:0000313" key="2">
    <source>
        <dbReference type="Proteomes" id="UP000294530"/>
    </source>
</evidence>
<comment type="caution">
    <text evidence="1">The sequence shown here is derived from an EMBL/GenBank/DDBJ whole genome shotgun (WGS) entry which is preliminary data.</text>
</comment>
<proteinExistence type="predicted"/>
<dbReference type="GeneID" id="94347314"/>
<keyword evidence="2" id="KW-1185">Reference proteome</keyword>
<protein>
    <submittedName>
        <fullName evidence="1">Uncharacterized protein</fullName>
    </submittedName>
</protein>